<dbReference type="EMBL" id="SHKY01000001">
    <property type="protein sequence ID" value="RZU48858.1"/>
    <property type="molecule type" value="Genomic_DNA"/>
</dbReference>
<sequence length="49" mass="4823">MNARKLLGGALVAFGLFFAITNPGHAADIVHTIASGISAFASALASGGH</sequence>
<evidence type="ECO:0000313" key="2">
    <source>
        <dbReference type="Proteomes" id="UP000292564"/>
    </source>
</evidence>
<dbReference type="RefSeq" id="WP_165449375.1">
    <property type="nucleotide sequence ID" value="NZ_SHKY01000001.1"/>
</dbReference>
<reference evidence="1 2" key="1">
    <citation type="submission" date="2019-02" db="EMBL/GenBank/DDBJ databases">
        <title>Sequencing the genomes of 1000 actinobacteria strains.</title>
        <authorList>
            <person name="Klenk H.-P."/>
        </authorList>
    </citation>
    <scope>NUCLEOTIDE SEQUENCE [LARGE SCALE GENOMIC DNA]</scope>
    <source>
        <strain evidence="1 2">DSM 45162</strain>
    </source>
</reference>
<keyword evidence="2" id="KW-1185">Reference proteome</keyword>
<protein>
    <submittedName>
        <fullName evidence="1">Uncharacterized protein</fullName>
    </submittedName>
</protein>
<organism evidence="1 2">
    <name type="scientific">Krasilnikovia cinnamomea</name>
    <dbReference type="NCBI Taxonomy" id="349313"/>
    <lineage>
        <taxon>Bacteria</taxon>
        <taxon>Bacillati</taxon>
        <taxon>Actinomycetota</taxon>
        <taxon>Actinomycetes</taxon>
        <taxon>Micromonosporales</taxon>
        <taxon>Micromonosporaceae</taxon>
        <taxon>Krasilnikovia</taxon>
    </lineage>
</organism>
<evidence type="ECO:0000313" key="1">
    <source>
        <dbReference type="EMBL" id="RZU48858.1"/>
    </source>
</evidence>
<dbReference type="AlphaFoldDB" id="A0A4Q7ZDY1"/>
<gene>
    <name evidence="1" type="ORF">EV385_0587</name>
</gene>
<accession>A0A4Q7ZDY1</accession>
<name>A0A4Q7ZDY1_9ACTN</name>
<proteinExistence type="predicted"/>
<comment type="caution">
    <text evidence="1">The sequence shown here is derived from an EMBL/GenBank/DDBJ whole genome shotgun (WGS) entry which is preliminary data.</text>
</comment>
<dbReference type="Proteomes" id="UP000292564">
    <property type="component" value="Unassembled WGS sequence"/>
</dbReference>